<protein>
    <submittedName>
        <fullName evidence="4">ROK family transcriptional regulator</fullName>
    </submittedName>
</protein>
<dbReference type="Gene3D" id="1.10.10.10">
    <property type="entry name" value="Winged helix-like DNA-binding domain superfamily/Winged helix DNA-binding domain"/>
    <property type="match status" value="1"/>
</dbReference>
<evidence type="ECO:0000313" key="5">
    <source>
        <dbReference type="Proteomes" id="UP000683246"/>
    </source>
</evidence>
<dbReference type="EMBL" id="CP058649">
    <property type="protein sequence ID" value="QUI24448.1"/>
    <property type="molecule type" value="Genomic_DNA"/>
</dbReference>
<dbReference type="AlphaFoldDB" id="A0A8J8SIF3"/>
<dbReference type="InterPro" id="IPR036390">
    <property type="entry name" value="WH_DNA-bd_sf"/>
</dbReference>
<dbReference type="InterPro" id="IPR011991">
    <property type="entry name" value="ArsR-like_HTH"/>
</dbReference>
<gene>
    <name evidence="4" type="ORF">HZI73_20040</name>
</gene>
<evidence type="ECO:0000256" key="2">
    <source>
        <dbReference type="ARBA" id="ARBA00006479"/>
    </source>
</evidence>
<dbReference type="Gene3D" id="3.30.420.40">
    <property type="match status" value="2"/>
</dbReference>
<dbReference type="InterPro" id="IPR000600">
    <property type="entry name" value="ROK"/>
</dbReference>
<keyword evidence="3" id="KW-0859">Xylose metabolism</keyword>
<comment type="function">
    <text evidence="1">Transcriptional repressor of xylose-utilizing enzymes.</text>
</comment>
<evidence type="ECO:0000256" key="3">
    <source>
        <dbReference type="ARBA" id="ARBA00022629"/>
    </source>
</evidence>
<dbReference type="KEGG" id="vpy:HZI73_20040"/>
<dbReference type="PANTHER" id="PTHR18964">
    <property type="entry name" value="ROK (REPRESSOR, ORF, KINASE) FAMILY"/>
    <property type="match status" value="1"/>
</dbReference>
<evidence type="ECO:0000256" key="1">
    <source>
        <dbReference type="ARBA" id="ARBA00002486"/>
    </source>
</evidence>
<reference evidence="4" key="1">
    <citation type="submission" date="2020-07" db="EMBL/GenBank/DDBJ databases">
        <title>Vallitalea pronyensis genome.</title>
        <authorList>
            <person name="Postec A."/>
        </authorList>
    </citation>
    <scope>NUCLEOTIDE SEQUENCE</scope>
    <source>
        <strain evidence="4">FatNI3</strain>
    </source>
</reference>
<accession>A0A8J8SIF3</accession>
<organism evidence="4 5">
    <name type="scientific">Vallitalea pronyensis</name>
    <dbReference type="NCBI Taxonomy" id="1348613"/>
    <lineage>
        <taxon>Bacteria</taxon>
        <taxon>Bacillati</taxon>
        <taxon>Bacillota</taxon>
        <taxon>Clostridia</taxon>
        <taxon>Lachnospirales</taxon>
        <taxon>Vallitaleaceae</taxon>
        <taxon>Vallitalea</taxon>
    </lineage>
</organism>
<keyword evidence="3" id="KW-0119">Carbohydrate metabolism</keyword>
<name>A0A8J8SIF3_9FIRM</name>
<dbReference type="Pfam" id="PF13412">
    <property type="entry name" value="HTH_24"/>
    <property type="match status" value="1"/>
</dbReference>
<dbReference type="SUPFAM" id="SSF53067">
    <property type="entry name" value="Actin-like ATPase domain"/>
    <property type="match status" value="1"/>
</dbReference>
<dbReference type="SUPFAM" id="SSF46785">
    <property type="entry name" value="Winged helix' DNA-binding domain"/>
    <property type="match status" value="1"/>
</dbReference>
<dbReference type="RefSeq" id="WP_212695142.1">
    <property type="nucleotide sequence ID" value="NZ_CP058649.1"/>
</dbReference>
<dbReference type="PANTHER" id="PTHR18964:SF149">
    <property type="entry name" value="BIFUNCTIONAL UDP-N-ACETYLGLUCOSAMINE 2-EPIMERASE_N-ACETYLMANNOSAMINE KINASE"/>
    <property type="match status" value="1"/>
</dbReference>
<dbReference type="InterPro" id="IPR036388">
    <property type="entry name" value="WH-like_DNA-bd_sf"/>
</dbReference>
<dbReference type="InterPro" id="IPR043129">
    <property type="entry name" value="ATPase_NBD"/>
</dbReference>
<dbReference type="GO" id="GO:0042732">
    <property type="term" value="P:D-xylose metabolic process"/>
    <property type="evidence" value="ECO:0007669"/>
    <property type="project" value="UniProtKB-KW"/>
</dbReference>
<dbReference type="Proteomes" id="UP000683246">
    <property type="component" value="Chromosome"/>
</dbReference>
<keyword evidence="5" id="KW-1185">Reference proteome</keyword>
<proteinExistence type="inferred from homology"/>
<dbReference type="Pfam" id="PF00480">
    <property type="entry name" value="ROK"/>
    <property type="match status" value="1"/>
</dbReference>
<dbReference type="CDD" id="cd00090">
    <property type="entry name" value="HTH_ARSR"/>
    <property type="match status" value="1"/>
</dbReference>
<sequence length="391" mass="43136">MVRAGNQSMVKKNNQEAIITYLMDHGGTSRADLAKHLQVSKPTISTNISELIKKGIVIEEGKGDNELGKKSILVNFNSCYRYVLGIDLSKRRFKIALGDLRCHIHHTLDMAYNHPDDMDCGVVIKTFLQEHQINEASIECIGIAYPGIIHNGEFPNILSEKVNQIKLEKLTRAIHEICTAKSLIKNDINLAVIGERIKGNLMGISNLLYISVDVGVGAGLVIDGKLYEGDRKSAGEIGFTVPHIHIDGHYVNIEEVASKTGLFKIIRSDFNKIKESLLYKLCQGHVDHLSISVFQKALEGEDPYCMALIKKVAEYLGITIANITALLDIEHVVIGGDIPKLHESILMDINAVVARLVPLHTTVNLAQIKHSSLIGAVEIAVEQTMDDLLNE</sequence>
<evidence type="ECO:0000313" key="4">
    <source>
        <dbReference type="EMBL" id="QUI24448.1"/>
    </source>
</evidence>
<comment type="similarity">
    <text evidence="2">Belongs to the ROK (NagC/XylR) family.</text>
</comment>